<comment type="subcellular location">
    <subcellularLocation>
        <location evidence="1">Cell membrane</location>
        <topology evidence="1">Multi-pass membrane protein</topology>
    </subcellularLocation>
</comment>
<feature type="transmembrane region" description="Helical" evidence="6">
    <location>
        <begin position="68"/>
        <end position="90"/>
    </location>
</feature>
<dbReference type="PANTHER" id="PTHR47089:SF1">
    <property type="entry name" value="GUANOSINE ABC TRANSPORTER PERMEASE PROTEIN NUPP"/>
    <property type="match status" value="1"/>
</dbReference>
<dbReference type="EMBL" id="JBBMFT010000004">
    <property type="protein sequence ID" value="MEQ2456653.1"/>
    <property type="molecule type" value="Genomic_DNA"/>
</dbReference>
<feature type="transmembrane region" description="Helical" evidence="6">
    <location>
        <begin position="97"/>
        <end position="118"/>
    </location>
</feature>
<evidence type="ECO:0000256" key="6">
    <source>
        <dbReference type="SAM" id="Phobius"/>
    </source>
</evidence>
<gene>
    <name evidence="7" type="ORF">WMO45_08965</name>
</gene>
<feature type="transmembrane region" description="Helical" evidence="6">
    <location>
        <begin position="251"/>
        <end position="271"/>
    </location>
</feature>
<feature type="transmembrane region" description="Helical" evidence="6">
    <location>
        <begin position="202"/>
        <end position="221"/>
    </location>
</feature>
<evidence type="ECO:0000256" key="3">
    <source>
        <dbReference type="ARBA" id="ARBA00022692"/>
    </source>
</evidence>
<dbReference type="Pfam" id="PF02653">
    <property type="entry name" value="BPD_transp_2"/>
    <property type="match status" value="1"/>
</dbReference>
<feature type="transmembrane region" description="Helical" evidence="6">
    <location>
        <begin position="283"/>
        <end position="314"/>
    </location>
</feature>
<keyword evidence="3 6" id="KW-0812">Transmembrane</keyword>
<protein>
    <submittedName>
        <fullName evidence="7">ABC transporter permease</fullName>
    </submittedName>
</protein>
<dbReference type="Proteomes" id="UP001440599">
    <property type="component" value="Unassembled WGS sequence"/>
</dbReference>
<evidence type="ECO:0000256" key="2">
    <source>
        <dbReference type="ARBA" id="ARBA00022475"/>
    </source>
</evidence>
<feature type="transmembrane region" description="Helical" evidence="6">
    <location>
        <begin position="124"/>
        <end position="144"/>
    </location>
</feature>
<evidence type="ECO:0000256" key="4">
    <source>
        <dbReference type="ARBA" id="ARBA00022989"/>
    </source>
</evidence>
<dbReference type="RefSeq" id="WP_349140319.1">
    <property type="nucleotide sequence ID" value="NZ_JBBMFT010000004.1"/>
</dbReference>
<feature type="transmembrane region" description="Helical" evidence="6">
    <location>
        <begin position="26"/>
        <end position="48"/>
    </location>
</feature>
<feature type="transmembrane region" description="Helical" evidence="6">
    <location>
        <begin position="334"/>
        <end position="355"/>
    </location>
</feature>
<evidence type="ECO:0000256" key="5">
    <source>
        <dbReference type="ARBA" id="ARBA00023136"/>
    </source>
</evidence>
<reference evidence="7 8" key="1">
    <citation type="submission" date="2024-03" db="EMBL/GenBank/DDBJ databases">
        <title>Human intestinal bacterial collection.</title>
        <authorList>
            <person name="Pauvert C."/>
            <person name="Hitch T.C.A."/>
            <person name="Clavel T."/>
        </authorList>
    </citation>
    <scope>NUCLEOTIDE SEQUENCE [LARGE SCALE GENOMIC DNA]</scope>
    <source>
        <strain evidence="7 8">CLA-AP-H34</strain>
    </source>
</reference>
<keyword evidence="5 6" id="KW-0472">Membrane</keyword>
<dbReference type="InterPro" id="IPR001851">
    <property type="entry name" value="ABC_transp_permease"/>
</dbReference>
<accession>A0ABV1ETT0</accession>
<dbReference type="CDD" id="cd06580">
    <property type="entry name" value="TM_PBP1_transp_TpRbsC_like"/>
    <property type="match status" value="1"/>
</dbReference>
<comment type="caution">
    <text evidence="7">The sequence shown here is derived from an EMBL/GenBank/DDBJ whole genome shotgun (WGS) entry which is preliminary data.</text>
</comment>
<proteinExistence type="predicted"/>
<evidence type="ECO:0000313" key="8">
    <source>
        <dbReference type="Proteomes" id="UP001440599"/>
    </source>
</evidence>
<feature type="transmembrane region" description="Helical" evidence="6">
    <location>
        <begin position="156"/>
        <end position="174"/>
    </location>
</feature>
<keyword evidence="2" id="KW-1003">Cell membrane</keyword>
<name>A0ABV1ETT0_9FIRM</name>
<dbReference type="PANTHER" id="PTHR47089">
    <property type="entry name" value="ABC TRANSPORTER, PERMEASE PROTEIN"/>
    <property type="match status" value="1"/>
</dbReference>
<evidence type="ECO:0000313" key="7">
    <source>
        <dbReference type="EMBL" id="MEQ2456653.1"/>
    </source>
</evidence>
<keyword evidence="8" id="KW-1185">Reference proteome</keyword>
<keyword evidence="4 6" id="KW-1133">Transmembrane helix</keyword>
<sequence length="369" mass="40245">MHNTSSHRTPLVRLAKREHMNPGAQWAIRIAAILLALVVGGLVMLLSGNNPLEGYATILTGSLGKTSAIRQTVKNFIPLLGTALAIAPCFKMRFWNIGAEGQITAGAMCATYFALYWADKLPQVPLLLLMFVAGAIGGGIWALIPAFFKARWGTNETLFTLMMNYIIIGFVKYLQGGPWEKMPRGSQQIAQFEANACLPKVAGVYCGWIIVLVLVFVMFWYMKYTKQGYEIAVVGESENTARYAGMNVPFIIMRTMFLSGAISGIVGFMLVSGANNTLYDGVAAGVGFTAITVAWLAQLNPFAMVGISAMLAVLQKGADTLQTKMQVPASISDVITGVLLFFMLGCEFFINYRLIFSHSSRKNQKEVGE</sequence>
<organism evidence="7 8">
    <name type="scientific">Flavonifractor hominis</name>
    <dbReference type="NCBI Taxonomy" id="3133178"/>
    <lineage>
        <taxon>Bacteria</taxon>
        <taxon>Bacillati</taxon>
        <taxon>Bacillota</taxon>
        <taxon>Clostridia</taxon>
        <taxon>Eubacteriales</taxon>
        <taxon>Oscillospiraceae</taxon>
        <taxon>Flavonifractor</taxon>
    </lineage>
</organism>
<evidence type="ECO:0000256" key="1">
    <source>
        <dbReference type="ARBA" id="ARBA00004651"/>
    </source>
</evidence>